<gene>
    <name evidence="2" type="ORF">SAMN05421640_1391</name>
</gene>
<protein>
    <submittedName>
        <fullName evidence="2">Uncharacterized protein</fullName>
    </submittedName>
</protein>
<keyword evidence="3" id="KW-1185">Reference proteome</keyword>
<evidence type="ECO:0000313" key="2">
    <source>
        <dbReference type="EMBL" id="SNS82393.1"/>
    </source>
</evidence>
<feature type="region of interest" description="Disordered" evidence="1">
    <location>
        <begin position="1"/>
        <end position="22"/>
    </location>
</feature>
<proteinExistence type="predicted"/>
<sequence>MTNKNSIDQTPNKNQLTNNKTQPDLLIMADKIFFNSVASSK</sequence>
<evidence type="ECO:0000313" key="3">
    <source>
        <dbReference type="Proteomes" id="UP000198393"/>
    </source>
</evidence>
<name>A0A239HNC1_EKHLU</name>
<dbReference type="Proteomes" id="UP000198393">
    <property type="component" value="Unassembled WGS sequence"/>
</dbReference>
<dbReference type="AlphaFoldDB" id="A0A239HNC1"/>
<dbReference type="EMBL" id="FZPD01000002">
    <property type="protein sequence ID" value="SNS82393.1"/>
    <property type="molecule type" value="Genomic_DNA"/>
</dbReference>
<reference evidence="2 3" key="1">
    <citation type="submission" date="2017-06" db="EMBL/GenBank/DDBJ databases">
        <authorList>
            <person name="Kim H.J."/>
            <person name="Triplett B.A."/>
        </authorList>
    </citation>
    <scope>NUCLEOTIDE SEQUENCE [LARGE SCALE GENOMIC DNA]</scope>
    <source>
        <strain evidence="2 3">DSM 19307</strain>
    </source>
</reference>
<evidence type="ECO:0000256" key="1">
    <source>
        <dbReference type="SAM" id="MobiDB-lite"/>
    </source>
</evidence>
<organism evidence="2 3">
    <name type="scientific">Ekhidna lutea</name>
    <dbReference type="NCBI Taxonomy" id="447679"/>
    <lineage>
        <taxon>Bacteria</taxon>
        <taxon>Pseudomonadati</taxon>
        <taxon>Bacteroidota</taxon>
        <taxon>Cytophagia</taxon>
        <taxon>Cytophagales</taxon>
        <taxon>Reichenbachiellaceae</taxon>
        <taxon>Ekhidna</taxon>
    </lineage>
</organism>
<accession>A0A239HNC1</accession>